<dbReference type="EMBL" id="LAZR01009430">
    <property type="protein sequence ID" value="KKM72645.1"/>
    <property type="molecule type" value="Genomic_DNA"/>
</dbReference>
<gene>
    <name evidence="1" type="ORF">LCGC14_1418470</name>
</gene>
<dbReference type="AlphaFoldDB" id="A0A0F9M7K9"/>
<dbReference type="InterPro" id="IPR011990">
    <property type="entry name" value="TPR-like_helical_dom_sf"/>
</dbReference>
<organism evidence="1">
    <name type="scientific">marine sediment metagenome</name>
    <dbReference type="NCBI Taxonomy" id="412755"/>
    <lineage>
        <taxon>unclassified sequences</taxon>
        <taxon>metagenomes</taxon>
        <taxon>ecological metagenomes</taxon>
    </lineage>
</organism>
<feature type="non-terminal residue" evidence="1">
    <location>
        <position position="1"/>
    </location>
</feature>
<evidence type="ECO:0008006" key="2">
    <source>
        <dbReference type="Google" id="ProtNLM"/>
    </source>
</evidence>
<protein>
    <recommendedName>
        <fullName evidence="2">MalT-like TPR region domain-containing protein</fullName>
    </recommendedName>
</protein>
<comment type="caution">
    <text evidence="1">The sequence shown here is derived from an EMBL/GenBank/DDBJ whole genome shotgun (WGS) entry which is preliminary data.</text>
</comment>
<reference evidence="1" key="1">
    <citation type="journal article" date="2015" name="Nature">
        <title>Complex archaea that bridge the gap between prokaryotes and eukaryotes.</title>
        <authorList>
            <person name="Spang A."/>
            <person name="Saw J.H."/>
            <person name="Jorgensen S.L."/>
            <person name="Zaremba-Niedzwiedzka K."/>
            <person name="Martijn J."/>
            <person name="Lind A.E."/>
            <person name="van Eijk R."/>
            <person name="Schleper C."/>
            <person name="Guy L."/>
            <person name="Ettema T.J."/>
        </authorList>
    </citation>
    <scope>NUCLEOTIDE SEQUENCE</scope>
</reference>
<evidence type="ECO:0000313" key="1">
    <source>
        <dbReference type="EMBL" id="KKM72645.1"/>
    </source>
</evidence>
<proteinExistence type="predicted"/>
<name>A0A0F9M7K9_9ZZZZ</name>
<accession>A0A0F9M7K9</accession>
<sequence length="185" mass="21307">ALSDKGIILAGKFEQVPRVIYFYGIKANILLLMGDFEKARQTLILAAGMVRGNGFVPPHFLSRYVMSQLLFDLYLLEKALKNPGPHNISKIKKRSCKSAKKALRTSKKYACDRTEALRLMGSYCWISGKQKKALVWWERSILEGERLDAKLELSRTYLEVARRLFEKKGRYDTLKGIGREEYLKK</sequence>
<dbReference type="Gene3D" id="1.25.40.10">
    <property type="entry name" value="Tetratricopeptide repeat domain"/>
    <property type="match status" value="1"/>
</dbReference>